<evidence type="ECO:0000256" key="7">
    <source>
        <dbReference type="ARBA" id="ARBA00023242"/>
    </source>
</evidence>
<dbReference type="PANTHER" id="PTHR22930:SF221">
    <property type="entry name" value="NUCLEASE HARBI1"/>
    <property type="match status" value="1"/>
</dbReference>
<feature type="region of interest" description="Disordered" evidence="8">
    <location>
        <begin position="294"/>
        <end position="321"/>
    </location>
</feature>
<comment type="cofactor">
    <cofactor evidence="1">
        <name>a divalent metal cation</name>
        <dbReference type="ChEBI" id="CHEBI:60240"/>
    </cofactor>
</comment>
<evidence type="ECO:0000259" key="10">
    <source>
        <dbReference type="Pfam" id="PF26138"/>
    </source>
</evidence>
<accession>A0A2P6P7C2</accession>
<dbReference type="GO" id="GO:0004518">
    <property type="term" value="F:nuclease activity"/>
    <property type="evidence" value="ECO:0007669"/>
    <property type="project" value="UniProtKB-KW"/>
</dbReference>
<dbReference type="InterPro" id="IPR058353">
    <property type="entry name" value="DUF8040"/>
</dbReference>
<dbReference type="GO" id="GO:0046872">
    <property type="term" value="F:metal ion binding"/>
    <property type="evidence" value="ECO:0007669"/>
    <property type="project" value="UniProtKB-KW"/>
</dbReference>
<dbReference type="InterPro" id="IPR027806">
    <property type="entry name" value="HARBI1_dom"/>
</dbReference>
<dbReference type="EMBL" id="PDCK01000045">
    <property type="protein sequence ID" value="PRQ17833.1"/>
    <property type="molecule type" value="Genomic_DNA"/>
</dbReference>
<dbReference type="Proteomes" id="UP000238479">
    <property type="component" value="Chromosome 7"/>
</dbReference>
<evidence type="ECO:0000256" key="8">
    <source>
        <dbReference type="SAM" id="MobiDB-lite"/>
    </source>
</evidence>
<evidence type="ECO:0000256" key="5">
    <source>
        <dbReference type="ARBA" id="ARBA00022723"/>
    </source>
</evidence>
<organism evidence="11 12">
    <name type="scientific">Rosa chinensis</name>
    <name type="common">China rose</name>
    <dbReference type="NCBI Taxonomy" id="74649"/>
    <lineage>
        <taxon>Eukaryota</taxon>
        <taxon>Viridiplantae</taxon>
        <taxon>Streptophyta</taxon>
        <taxon>Embryophyta</taxon>
        <taxon>Tracheophyta</taxon>
        <taxon>Spermatophyta</taxon>
        <taxon>Magnoliopsida</taxon>
        <taxon>eudicotyledons</taxon>
        <taxon>Gunneridae</taxon>
        <taxon>Pentapetalae</taxon>
        <taxon>rosids</taxon>
        <taxon>fabids</taxon>
        <taxon>Rosales</taxon>
        <taxon>Rosaceae</taxon>
        <taxon>Rosoideae</taxon>
        <taxon>Rosoideae incertae sedis</taxon>
        <taxon>Rosa</taxon>
    </lineage>
</organism>
<dbReference type="GO" id="GO:0016787">
    <property type="term" value="F:hydrolase activity"/>
    <property type="evidence" value="ECO:0007669"/>
    <property type="project" value="UniProtKB-KW"/>
</dbReference>
<dbReference type="AlphaFoldDB" id="A0A2P6P7C2"/>
<keyword evidence="12" id="KW-1185">Reference proteome</keyword>
<dbReference type="OMA" id="HENETRC"/>
<dbReference type="Pfam" id="PF26138">
    <property type="entry name" value="DUF8040"/>
    <property type="match status" value="1"/>
</dbReference>
<comment type="subcellular location">
    <subcellularLocation>
        <location evidence="2">Nucleus</location>
    </subcellularLocation>
</comment>
<keyword evidence="5" id="KW-0479">Metal-binding</keyword>
<evidence type="ECO:0000256" key="6">
    <source>
        <dbReference type="ARBA" id="ARBA00022801"/>
    </source>
</evidence>
<gene>
    <name evidence="11" type="ORF">RchiOBHm_Chr7g0199291</name>
</gene>
<dbReference type="InterPro" id="IPR045249">
    <property type="entry name" value="HARBI1-like"/>
</dbReference>
<feature type="domain" description="DDE Tnp4" evidence="9">
    <location>
        <begin position="122"/>
        <end position="284"/>
    </location>
</feature>
<sequence length="342" mass="39553">MEVLEGNESRCSNQFRMDKQVFLMLVNYLEKILKGSRNMSIVEMLAMFLYILGQGQTNRNTQERFQRSGETVSRYFDIMLEIFYNMAKVLIKPLDPEFRSIPQEILTDSRYMPHFKDCIGAIDGVHVQASISPCDQVPYIGRKGIPTQNVLAICNFNMQFTFVCVGWEGTAHDSRVFLSALRNPRSNFPKPPNGKYYVVDAGYPQMKGYLGPYKGERYHLPHFRRGDEPTGHKEIFNHAHSSLRGVIERTFGIWKKKWSILRDMPHFPYEKQVKIVIATMALHNYIRRHGQQDIDFDESGNYSSEETSEEMEDNKHDGDGLGRQEMEVLRNAIAQSLMNSSI</sequence>
<reference evidence="11 12" key="1">
    <citation type="journal article" date="2018" name="Nat. Genet.">
        <title>The Rosa genome provides new insights in the design of modern roses.</title>
        <authorList>
            <person name="Bendahmane M."/>
        </authorList>
    </citation>
    <scope>NUCLEOTIDE SEQUENCE [LARGE SCALE GENOMIC DNA]</scope>
    <source>
        <strain evidence="12">cv. Old Blush</strain>
    </source>
</reference>
<dbReference type="Pfam" id="PF13359">
    <property type="entry name" value="DDE_Tnp_4"/>
    <property type="match status" value="1"/>
</dbReference>
<evidence type="ECO:0000259" key="9">
    <source>
        <dbReference type="Pfam" id="PF13359"/>
    </source>
</evidence>
<evidence type="ECO:0000256" key="3">
    <source>
        <dbReference type="ARBA" id="ARBA00006958"/>
    </source>
</evidence>
<name>A0A2P6P7C2_ROSCH</name>
<protein>
    <submittedName>
        <fullName evidence="11">Putative harbinger transposase-derived nuclease domain-containing protein</fullName>
    </submittedName>
</protein>
<keyword evidence="4" id="KW-0540">Nuclease</keyword>
<dbReference type="Gramene" id="PRQ17833">
    <property type="protein sequence ID" value="PRQ17833"/>
    <property type="gene ID" value="RchiOBHm_Chr7g0199291"/>
</dbReference>
<evidence type="ECO:0000256" key="4">
    <source>
        <dbReference type="ARBA" id="ARBA00022722"/>
    </source>
</evidence>
<dbReference type="PANTHER" id="PTHR22930">
    <property type="match status" value="1"/>
</dbReference>
<keyword evidence="6" id="KW-0378">Hydrolase</keyword>
<evidence type="ECO:0000313" key="11">
    <source>
        <dbReference type="EMBL" id="PRQ17833.1"/>
    </source>
</evidence>
<evidence type="ECO:0000256" key="2">
    <source>
        <dbReference type="ARBA" id="ARBA00004123"/>
    </source>
</evidence>
<evidence type="ECO:0000256" key="1">
    <source>
        <dbReference type="ARBA" id="ARBA00001968"/>
    </source>
</evidence>
<evidence type="ECO:0000313" key="12">
    <source>
        <dbReference type="Proteomes" id="UP000238479"/>
    </source>
</evidence>
<keyword evidence="7" id="KW-0539">Nucleus</keyword>
<comment type="similarity">
    <text evidence="3">Belongs to the HARBI1 family.</text>
</comment>
<proteinExistence type="inferred from homology"/>
<comment type="caution">
    <text evidence="11">The sequence shown here is derived from an EMBL/GenBank/DDBJ whole genome shotgun (WGS) entry which is preliminary data.</text>
</comment>
<feature type="domain" description="DUF8040" evidence="10">
    <location>
        <begin position="2"/>
        <end position="83"/>
    </location>
</feature>
<dbReference type="GO" id="GO:0005634">
    <property type="term" value="C:nucleus"/>
    <property type="evidence" value="ECO:0007669"/>
    <property type="project" value="UniProtKB-SubCell"/>
</dbReference>